<evidence type="ECO:0000256" key="5">
    <source>
        <dbReference type="ARBA" id="ARBA00023242"/>
    </source>
</evidence>
<dbReference type="InterPro" id="IPR015300">
    <property type="entry name" value="DNA-bd_pseudobarrel_sf"/>
</dbReference>
<dbReference type="GO" id="GO:0005634">
    <property type="term" value="C:nucleus"/>
    <property type="evidence" value="ECO:0007669"/>
    <property type="project" value="UniProtKB-SubCell"/>
</dbReference>
<dbReference type="EMBL" id="CM000839">
    <property type="protein sequence ID" value="KRH54849.1"/>
    <property type="molecule type" value="Genomic_DNA"/>
</dbReference>
<keyword evidence="6" id="KW-1133">Transmembrane helix</keyword>
<evidence type="ECO:0000313" key="7">
    <source>
        <dbReference type="EMBL" id="KRH54849.1"/>
    </source>
</evidence>
<organism evidence="7">
    <name type="scientific">Glycine max</name>
    <name type="common">Soybean</name>
    <name type="synonym">Glycine hispida</name>
    <dbReference type="NCBI Taxonomy" id="3847"/>
    <lineage>
        <taxon>Eukaryota</taxon>
        <taxon>Viridiplantae</taxon>
        <taxon>Streptophyta</taxon>
        <taxon>Embryophyta</taxon>
        <taxon>Tracheophyta</taxon>
        <taxon>Spermatophyta</taxon>
        <taxon>Magnoliopsida</taxon>
        <taxon>eudicotyledons</taxon>
        <taxon>Gunneridae</taxon>
        <taxon>Pentapetalae</taxon>
        <taxon>rosids</taxon>
        <taxon>fabids</taxon>
        <taxon>Fabales</taxon>
        <taxon>Fabaceae</taxon>
        <taxon>Papilionoideae</taxon>
        <taxon>50 kb inversion clade</taxon>
        <taxon>NPAAA clade</taxon>
        <taxon>indigoferoid/millettioid clade</taxon>
        <taxon>Phaseoleae</taxon>
        <taxon>Glycine</taxon>
        <taxon>Glycine subgen. Soja</taxon>
    </lineage>
</organism>
<evidence type="ECO:0000313" key="8">
    <source>
        <dbReference type="EnsemblPlants" id="KRH54849"/>
    </source>
</evidence>
<dbReference type="GO" id="GO:0005525">
    <property type="term" value="F:GTP binding"/>
    <property type="evidence" value="ECO:0007669"/>
    <property type="project" value="InterPro"/>
</dbReference>
<keyword evidence="5" id="KW-0539">Nucleus</keyword>
<dbReference type="SUPFAM" id="SSF101936">
    <property type="entry name" value="DNA-binding pseudobarrel domain"/>
    <property type="match status" value="1"/>
</dbReference>
<reference evidence="8" key="2">
    <citation type="submission" date="2018-02" db="UniProtKB">
        <authorList>
            <consortium name="EnsemblPlants"/>
        </authorList>
    </citation>
    <scope>IDENTIFICATION</scope>
    <source>
        <strain evidence="8">Williams 82</strain>
    </source>
</reference>
<dbReference type="GO" id="GO:0006355">
    <property type="term" value="P:regulation of DNA-templated transcription"/>
    <property type="evidence" value="ECO:0007669"/>
    <property type="project" value="InterPro"/>
</dbReference>
<evidence type="ECO:0000256" key="4">
    <source>
        <dbReference type="ARBA" id="ARBA00023163"/>
    </source>
</evidence>
<dbReference type="InterPro" id="IPR001806">
    <property type="entry name" value="Small_GTPase"/>
</dbReference>
<evidence type="ECO:0000256" key="6">
    <source>
        <dbReference type="SAM" id="Phobius"/>
    </source>
</evidence>
<dbReference type="Gene3D" id="2.40.330.10">
    <property type="entry name" value="DNA-binding pseudobarrel domain"/>
    <property type="match status" value="1"/>
</dbReference>
<dbReference type="InterPro" id="IPR027417">
    <property type="entry name" value="P-loop_NTPase"/>
</dbReference>
<evidence type="ECO:0000256" key="2">
    <source>
        <dbReference type="ARBA" id="ARBA00023015"/>
    </source>
</evidence>
<dbReference type="PRINTS" id="PR00449">
    <property type="entry name" value="RASTRNSFRMNG"/>
</dbReference>
<accession>A0A0R0JK61</accession>
<dbReference type="GO" id="GO:0009725">
    <property type="term" value="P:response to hormone"/>
    <property type="evidence" value="ECO:0007669"/>
    <property type="project" value="InterPro"/>
</dbReference>
<dbReference type="SUPFAM" id="SSF52540">
    <property type="entry name" value="P-loop containing nucleoside triphosphate hydrolases"/>
    <property type="match status" value="1"/>
</dbReference>
<dbReference type="Gramene" id="KRH54849">
    <property type="protein sequence ID" value="KRH54849"/>
    <property type="gene ID" value="GLYMA_06G213700"/>
</dbReference>
<evidence type="ECO:0000256" key="1">
    <source>
        <dbReference type="ARBA" id="ARBA00004123"/>
    </source>
</evidence>
<reference evidence="7" key="3">
    <citation type="submission" date="2018-07" db="EMBL/GenBank/DDBJ databases">
        <title>WGS assembly of Glycine max.</title>
        <authorList>
            <person name="Schmutz J."/>
            <person name="Cannon S."/>
            <person name="Schlueter J."/>
            <person name="Ma J."/>
            <person name="Mitros T."/>
            <person name="Nelson W."/>
            <person name="Hyten D."/>
            <person name="Song Q."/>
            <person name="Thelen J."/>
            <person name="Cheng J."/>
            <person name="Xu D."/>
            <person name="Hellsten U."/>
            <person name="May G."/>
            <person name="Yu Y."/>
            <person name="Sakurai T."/>
            <person name="Umezawa T."/>
            <person name="Bhattacharyya M."/>
            <person name="Sandhu D."/>
            <person name="Valliyodan B."/>
            <person name="Lindquist E."/>
            <person name="Peto M."/>
            <person name="Grant D."/>
            <person name="Shu S."/>
            <person name="Goodstein D."/>
            <person name="Barry K."/>
            <person name="Futrell-Griggs M."/>
            <person name="Abernathy B."/>
            <person name="Du J."/>
            <person name="Tian Z."/>
            <person name="Zhu L."/>
            <person name="Gill N."/>
            <person name="Joshi T."/>
            <person name="Libault M."/>
            <person name="Sethuraman A."/>
            <person name="Zhang X."/>
            <person name="Shinozaki K."/>
            <person name="Nguyen H."/>
            <person name="Wing R."/>
            <person name="Cregan P."/>
            <person name="Specht J."/>
            <person name="Grimwood J."/>
            <person name="Rokhsar D."/>
            <person name="Stacey G."/>
            <person name="Shoemaker R."/>
            <person name="Jackson S."/>
        </authorList>
    </citation>
    <scope>NUCLEOTIDE SEQUENCE</scope>
    <source>
        <tissue evidence="7">Callus</tissue>
    </source>
</reference>
<dbReference type="InterPro" id="IPR044835">
    <property type="entry name" value="ARF_plant"/>
</dbReference>
<protein>
    <submittedName>
        <fullName evidence="7 8">Uncharacterized protein</fullName>
    </submittedName>
</protein>
<keyword evidence="3" id="KW-0238">DNA-binding</keyword>
<dbReference type="GO" id="GO:0003924">
    <property type="term" value="F:GTPase activity"/>
    <property type="evidence" value="ECO:0007669"/>
    <property type="project" value="InterPro"/>
</dbReference>
<name>A0A0R0JK61_SOYBN</name>
<comment type="subcellular location">
    <subcellularLocation>
        <location evidence="1">Nucleus</location>
    </subcellularLocation>
</comment>
<reference evidence="7 8" key="1">
    <citation type="journal article" date="2010" name="Nature">
        <title>Genome sequence of the palaeopolyploid soybean.</title>
        <authorList>
            <person name="Schmutz J."/>
            <person name="Cannon S.B."/>
            <person name="Schlueter J."/>
            <person name="Ma J."/>
            <person name="Mitros T."/>
            <person name="Nelson W."/>
            <person name="Hyten D.L."/>
            <person name="Song Q."/>
            <person name="Thelen J.J."/>
            <person name="Cheng J."/>
            <person name="Xu D."/>
            <person name="Hellsten U."/>
            <person name="May G.D."/>
            <person name="Yu Y."/>
            <person name="Sakurai T."/>
            <person name="Umezawa T."/>
            <person name="Bhattacharyya M.K."/>
            <person name="Sandhu D."/>
            <person name="Valliyodan B."/>
            <person name="Lindquist E."/>
            <person name="Peto M."/>
            <person name="Grant D."/>
            <person name="Shu S."/>
            <person name="Goodstein D."/>
            <person name="Barry K."/>
            <person name="Futrell-Griggs M."/>
            <person name="Abernathy B."/>
            <person name="Du J."/>
            <person name="Tian Z."/>
            <person name="Zhu L."/>
            <person name="Gill N."/>
            <person name="Joshi T."/>
            <person name="Libault M."/>
            <person name="Sethuraman A."/>
            <person name="Zhang X.-C."/>
            <person name="Shinozaki K."/>
            <person name="Nguyen H.T."/>
            <person name="Wing R.A."/>
            <person name="Cregan P."/>
            <person name="Specht J."/>
            <person name="Grimwood J."/>
            <person name="Rokhsar D."/>
            <person name="Stacey G."/>
            <person name="Shoemaker R.C."/>
            <person name="Jackson S.A."/>
        </authorList>
    </citation>
    <scope>NUCLEOTIDE SEQUENCE</scope>
    <source>
        <strain evidence="8">cv. Williams 82</strain>
        <tissue evidence="7">Callus</tissue>
    </source>
</reference>
<dbReference type="InParanoid" id="A0A0R0JK61"/>
<dbReference type="PaxDb" id="3847-GLYMA06G23848.1"/>
<keyword evidence="6" id="KW-0472">Membrane</keyword>
<dbReference type="Proteomes" id="UP000008827">
    <property type="component" value="Chromosome 6"/>
</dbReference>
<evidence type="ECO:0000313" key="9">
    <source>
        <dbReference type="Proteomes" id="UP000008827"/>
    </source>
</evidence>
<feature type="transmembrane region" description="Helical" evidence="6">
    <location>
        <begin position="111"/>
        <end position="134"/>
    </location>
</feature>
<keyword evidence="6" id="KW-0812">Transmembrane</keyword>
<dbReference type="PANTHER" id="PTHR31384:SF5">
    <property type="entry name" value="AUXIN RESPONSE FACTOR 3"/>
    <property type="match status" value="1"/>
</dbReference>
<dbReference type="EnsemblPlants" id="KRH54849">
    <property type="protein sequence ID" value="KRH54849"/>
    <property type="gene ID" value="GLYMA_06G213700"/>
</dbReference>
<dbReference type="Pfam" id="PF00071">
    <property type="entry name" value="Ras"/>
    <property type="match status" value="1"/>
</dbReference>
<evidence type="ECO:0000256" key="3">
    <source>
        <dbReference type="ARBA" id="ARBA00023125"/>
    </source>
</evidence>
<sequence length="138" mass="16188">MENWEQQYMGFGEEDPSFVAFCVCECADYNYLIKLIIGDNGVGKSCLLLRFSDGSFTTSFITTIGLDYKQQRPSQELVAKDLHGVEWKFQHIYRGQPRWHLLTVFLLAKRILFLEMQFSFLGVYMCVCSSRIFYLRSY</sequence>
<keyword evidence="9" id="KW-1185">Reference proteome</keyword>
<keyword evidence="2" id="KW-0805">Transcription regulation</keyword>
<keyword evidence="4" id="KW-0804">Transcription</keyword>
<dbReference type="AlphaFoldDB" id="A0A0R0JK61"/>
<dbReference type="PANTHER" id="PTHR31384">
    <property type="entry name" value="AUXIN RESPONSE FACTOR 4-RELATED"/>
    <property type="match status" value="1"/>
</dbReference>
<gene>
    <name evidence="7" type="ORF">GLYMA_06G213700</name>
</gene>
<proteinExistence type="predicted"/>
<dbReference type="GO" id="GO:0003677">
    <property type="term" value="F:DNA binding"/>
    <property type="evidence" value="ECO:0007669"/>
    <property type="project" value="UniProtKB-KW"/>
</dbReference>